<keyword evidence="3" id="KW-0479">Metal-binding</keyword>
<dbReference type="SUPFAM" id="SSF53187">
    <property type="entry name" value="Zn-dependent exopeptidases"/>
    <property type="match status" value="1"/>
</dbReference>
<dbReference type="Proteomes" id="UP000311382">
    <property type="component" value="Unassembled WGS sequence"/>
</dbReference>
<dbReference type="InterPro" id="IPR002933">
    <property type="entry name" value="Peptidase_M20"/>
</dbReference>
<evidence type="ECO:0000256" key="2">
    <source>
        <dbReference type="ARBA" id="ARBA00022670"/>
    </source>
</evidence>
<keyword evidence="6" id="KW-0121">Carboxypeptidase</keyword>
<dbReference type="GO" id="GO:0006508">
    <property type="term" value="P:proteolysis"/>
    <property type="evidence" value="ECO:0007669"/>
    <property type="project" value="UniProtKB-KW"/>
</dbReference>
<feature type="domain" description="Peptidase M20 dimerisation" evidence="5">
    <location>
        <begin position="210"/>
        <end position="367"/>
    </location>
</feature>
<comment type="similarity">
    <text evidence="1">Belongs to the peptidase M20A family.</text>
</comment>
<evidence type="ECO:0000313" key="6">
    <source>
        <dbReference type="EMBL" id="TNY22172.1"/>
    </source>
</evidence>
<dbReference type="Pfam" id="PF07687">
    <property type="entry name" value="M20_dimer"/>
    <property type="match status" value="1"/>
</dbReference>
<name>A0A5C5G1D2_9BASI</name>
<evidence type="ECO:0000256" key="3">
    <source>
        <dbReference type="ARBA" id="ARBA00022723"/>
    </source>
</evidence>
<accession>A0A5C5G1D2</accession>
<proteinExistence type="inferred from homology"/>
<keyword evidence="2" id="KW-0645">Protease</keyword>
<dbReference type="InterPro" id="IPR011650">
    <property type="entry name" value="Peptidase_M20_dimer"/>
</dbReference>
<dbReference type="PANTHER" id="PTHR43270">
    <property type="entry name" value="BETA-ALA-HIS DIPEPTIDASE"/>
    <property type="match status" value="1"/>
</dbReference>
<dbReference type="Gene3D" id="3.40.630.10">
    <property type="entry name" value="Zn peptidases"/>
    <property type="match status" value="1"/>
</dbReference>
<evidence type="ECO:0000256" key="1">
    <source>
        <dbReference type="ARBA" id="ARBA00006247"/>
    </source>
</evidence>
<dbReference type="STRING" id="5288.A0A5C5G1D2"/>
<reference evidence="6 7" key="1">
    <citation type="submission" date="2019-03" db="EMBL/GenBank/DDBJ databases">
        <title>Rhodosporidium diobovatum UCD-FST 08-225 genome sequencing, assembly, and annotation.</title>
        <authorList>
            <person name="Fakankun I.U."/>
            <person name="Fristensky B."/>
            <person name="Levin D.B."/>
        </authorList>
    </citation>
    <scope>NUCLEOTIDE SEQUENCE [LARGE SCALE GENOMIC DNA]</scope>
    <source>
        <strain evidence="6 7">UCD-FST 08-225</strain>
    </source>
</reference>
<dbReference type="InterPro" id="IPR001261">
    <property type="entry name" value="ArgE/DapE_CS"/>
</dbReference>
<dbReference type="PANTHER" id="PTHR43270:SF4">
    <property type="entry name" value="CARNOSINE DIPEPTIDASE 2, ISOFORM A"/>
    <property type="match status" value="1"/>
</dbReference>
<evidence type="ECO:0000256" key="4">
    <source>
        <dbReference type="ARBA" id="ARBA00022801"/>
    </source>
</evidence>
<organism evidence="6 7">
    <name type="scientific">Rhodotorula diobovata</name>
    <dbReference type="NCBI Taxonomy" id="5288"/>
    <lineage>
        <taxon>Eukaryota</taxon>
        <taxon>Fungi</taxon>
        <taxon>Dikarya</taxon>
        <taxon>Basidiomycota</taxon>
        <taxon>Pucciniomycotina</taxon>
        <taxon>Microbotryomycetes</taxon>
        <taxon>Sporidiobolales</taxon>
        <taxon>Sporidiobolaceae</taxon>
        <taxon>Rhodotorula</taxon>
    </lineage>
</organism>
<sequence>MPVDAPWTRWIEQNEQALIDRLREAVEIPSVSGEASYRPHVHRMGQWLHDQLVKLGAEIRAVNVGQQELEGQTLDLPPVLVGSLGSDPKKETILLYGHYDVQPALMSDGWKHEPFTLTHDKETDRLYGRGSSDDKGPILGWLNVIQAHKETDTEMPVNLKFCFEGMEESGSEGLEELVVKETKGEFKDVSATCISDSYWLGTTKPCLTNGLRGLSYFSVSISGPGADLHSGVHGGVVHEPMTDLFALFSKLVTPQGKILIPGINDKVAPLTPEERKLYEALDMTVADLEGAVGGKVVISDDKVDALMARMRYPSLSIHGVEGAFSTPGAKTVIPASVKGKFSIRLVPDLEPEEVGKLVEKYLEDEFAKLGSKNSFRVEMLHGGKPWVSSVDHWNFRAATKATELVYGQTPNFMREGGSIPITLTFAEALGKNVMLFPSTSAVSRARSRTTKADLLTHSSRLVSVAVGRGDDGAHSTNEKLDKSNFITGSIALGQYLHEVPAAAAAAAAGEGQQQ</sequence>
<evidence type="ECO:0000259" key="5">
    <source>
        <dbReference type="Pfam" id="PF07687"/>
    </source>
</evidence>
<dbReference type="EMBL" id="SOZI01000030">
    <property type="protein sequence ID" value="TNY22172.1"/>
    <property type="molecule type" value="Genomic_DNA"/>
</dbReference>
<keyword evidence="7" id="KW-1185">Reference proteome</keyword>
<evidence type="ECO:0000313" key="7">
    <source>
        <dbReference type="Proteomes" id="UP000311382"/>
    </source>
</evidence>
<dbReference type="Pfam" id="PF01546">
    <property type="entry name" value="Peptidase_M20"/>
    <property type="match status" value="1"/>
</dbReference>
<dbReference type="PROSITE" id="PS00759">
    <property type="entry name" value="ARGE_DAPE_CPG2_2"/>
    <property type="match status" value="1"/>
</dbReference>
<keyword evidence="4" id="KW-0378">Hydrolase</keyword>
<dbReference type="InterPro" id="IPR051458">
    <property type="entry name" value="Cyt/Met_Dipeptidase"/>
</dbReference>
<protein>
    <submittedName>
        <fullName evidence="6">Glutamate carboxypeptidase protein</fullName>
    </submittedName>
</protein>
<dbReference type="OrthoDB" id="7832001at2759"/>
<gene>
    <name evidence="6" type="ORF">DMC30DRAFT_169575</name>
</gene>
<comment type="caution">
    <text evidence="6">The sequence shown here is derived from an EMBL/GenBank/DDBJ whole genome shotgun (WGS) entry which is preliminary data.</text>
</comment>
<dbReference type="Gene3D" id="3.30.70.360">
    <property type="match status" value="1"/>
</dbReference>
<dbReference type="AlphaFoldDB" id="A0A5C5G1D2"/>
<dbReference type="GO" id="GO:0046872">
    <property type="term" value="F:metal ion binding"/>
    <property type="evidence" value="ECO:0007669"/>
    <property type="project" value="UniProtKB-KW"/>
</dbReference>
<dbReference type="CDD" id="cd05676">
    <property type="entry name" value="M20_dipept_like_CNDP"/>
    <property type="match status" value="1"/>
</dbReference>
<dbReference type="GO" id="GO:0004180">
    <property type="term" value="F:carboxypeptidase activity"/>
    <property type="evidence" value="ECO:0007669"/>
    <property type="project" value="UniProtKB-KW"/>
</dbReference>